<gene>
    <name evidence="1" type="primary">TY3B-G_341</name>
    <name evidence="1" type="ORF">TNCV_3298531</name>
</gene>
<dbReference type="AlphaFoldDB" id="A0A8X6VTL0"/>
<evidence type="ECO:0000313" key="2">
    <source>
        <dbReference type="Proteomes" id="UP000887159"/>
    </source>
</evidence>
<keyword evidence="2" id="KW-1185">Reference proteome</keyword>
<proteinExistence type="predicted"/>
<organism evidence="1 2">
    <name type="scientific">Trichonephila clavipes</name>
    <name type="common">Golden silk orbweaver</name>
    <name type="synonym">Nephila clavipes</name>
    <dbReference type="NCBI Taxonomy" id="2585209"/>
    <lineage>
        <taxon>Eukaryota</taxon>
        <taxon>Metazoa</taxon>
        <taxon>Ecdysozoa</taxon>
        <taxon>Arthropoda</taxon>
        <taxon>Chelicerata</taxon>
        <taxon>Arachnida</taxon>
        <taxon>Araneae</taxon>
        <taxon>Araneomorphae</taxon>
        <taxon>Entelegynae</taxon>
        <taxon>Araneoidea</taxon>
        <taxon>Nephilidae</taxon>
        <taxon>Trichonephila</taxon>
    </lineage>
</organism>
<reference evidence="1" key="1">
    <citation type="submission" date="2020-08" db="EMBL/GenBank/DDBJ databases">
        <title>Multicomponent nature underlies the extraordinary mechanical properties of spider dragline silk.</title>
        <authorList>
            <person name="Kono N."/>
            <person name="Nakamura H."/>
            <person name="Mori M."/>
            <person name="Yoshida Y."/>
            <person name="Ohtoshi R."/>
            <person name="Malay A.D."/>
            <person name="Moran D.A.P."/>
            <person name="Tomita M."/>
            <person name="Numata K."/>
            <person name="Arakawa K."/>
        </authorList>
    </citation>
    <scope>NUCLEOTIDE SEQUENCE</scope>
</reference>
<protein>
    <submittedName>
        <fullName evidence="1">Transposon Ty3-G Gag-Pol polyprotein</fullName>
    </submittedName>
</protein>
<accession>A0A8X6VTL0</accession>
<evidence type="ECO:0000313" key="1">
    <source>
        <dbReference type="EMBL" id="GFY22210.1"/>
    </source>
</evidence>
<comment type="caution">
    <text evidence="1">The sequence shown here is derived from an EMBL/GenBank/DDBJ whole genome shotgun (WGS) entry which is preliminary data.</text>
</comment>
<dbReference type="Proteomes" id="UP000887159">
    <property type="component" value="Unassembled WGS sequence"/>
</dbReference>
<name>A0A8X6VTL0_TRICX</name>
<dbReference type="EMBL" id="BMAU01021359">
    <property type="protein sequence ID" value="GFY22210.1"/>
    <property type="molecule type" value="Genomic_DNA"/>
</dbReference>
<sequence>MQVYEAEVEDEIVVQHVTNSQIRRELFELISNYEPRKTETTSVSMRIVLNDDIPVYQSARRLAFFENQDVNKEIDEW</sequence>